<dbReference type="Gene3D" id="3.30.300.30">
    <property type="match status" value="1"/>
</dbReference>
<evidence type="ECO:0000313" key="10">
    <source>
        <dbReference type="Proteomes" id="UP001172708"/>
    </source>
</evidence>
<accession>A0ABT8GK62</accession>
<name>A0ABT8GK62_9MICO</name>
<evidence type="ECO:0000313" key="9">
    <source>
        <dbReference type="EMBL" id="MDN4481807.1"/>
    </source>
</evidence>
<evidence type="ECO:0000256" key="1">
    <source>
        <dbReference type="ARBA" id="ARBA00004170"/>
    </source>
</evidence>
<dbReference type="InterPro" id="IPR050237">
    <property type="entry name" value="ATP-dep_AMP-bd_enzyme"/>
</dbReference>
<dbReference type="EC" id="6.2.1.3" evidence="4"/>
<comment type="caution">
    <text evidence="9">The sequence shown here is derived from an EMBL/GenBank/DDBJ whole genome shotgun (WGS) entry which is preliminary data.</text>
</comment>
<dbReference type="SUPFAM" id="SSF56801">
    <property type="entry name" value="Acetyl-CoA synthetase-like"/>
    <property type="match status" value="1"/>
</dbReference>
<keyword evidence="10" id="KW-1185">Reference proteome</keyword>
<comment type="subcellular location">
    <subcellularLocation>
        <location evidence="1">Membrane</location>
        <topology evidence="1">Peripheral membrane protein</topology>
    </subcellularLocation>
</comment>
<evidence type="ECO:0000256" key="2">
    <source>
        <dbReference type="ARBA" id="ARBA00005005"/>
    </source>
</evidence>
<evidence type="ECO:0000259" key="8">
    <source>
        <dbReference type="Pfam" id="PF13193"/>
    </source>
</evidence>
<evidence type="ECO:0000256" key="5">
    <source>
        <dbReference type="ARBA" id="ARBA00039545"/>
    </source>
</evidence>
<dbReference type="RefSeq" id="WP_301143557.1">
    <property type="nucleotide sequence ID" value="NZ_JAUHQA010000001.1"/>
</dbReference>
<dbReference type="Proteomes" id="UP001172708">
    <property type="component" value="Unassembled WGS sequence"/>
</dbReference>
<dbReference type="Gene3D" id="3.40.50.12780">
    <property type="entry name" value="N-terminal domain of ligase-like"/>
    <property type="match status" value="1"/>
</dbReference>
<evidence type="ECO:0000256" key="6">
    <source>
        <dbReference type="ARBA" id="ARBA00042773"/>
    </source>
</evidence>
<evidence type="ECO:0000256" key="3">
    <source>
        <dbReference type="ARBA" id="ARBA00022598"/>
    </source>
</evidence>
<evidence type="ECO:0000259" key="7">
    <source>
        <dbReference type="Pfam" id="PF00501"/>
    </source>
</evidence>
<gene>
    <name evidence="9" type="ORF">QQX02_12830</name>
</gene>
<dbReference type="EMBL" id="JAUHQA010000001">
    <property type="protein sequence ID" value="MDN4481807.1"/>
    <property type="molecule type" value="Genomic_DNA"/>
</dbReference>
<dbReference type="CDD" id="cd05936">
    <property type="entry name" value="FC-FACS_FadD_like"/>
    <property type="match status" value="1"/>
</dbReference>
<feature type="domain" description="AMP-binding enzyme C-terminal" evidence="8">
    <location>
        <begin position="484"/>
        <end position="557"/>
    </location>
</feature>
<protein>
    <recommendedName>
        <fullName evidence="5">Long-chain-fatty-acid--CoA ligase</fullName>
        <ecNumber evidence="4">6.2.1.3</ecNumber>
    </recommendedName>
    <alternativeName>
        <fullName evidence="6">Long-chain acyl-CoA synthetase</fullName>
    </alternativeName>
</protein>
<comment type="pathway">
    <text evidence="2">Lipid metabolism; fatty acid beta-oxidation.</text>
</comment>
<dbReference type="PANTHER" id="PTHR43767:SF8">
    <property type="entry name" value="LONG-CHAIN-FATTY-ACID--COA LIGASE"/>
    <property type="match status" value="1"/>
</dbReference>
<reference evidence="9" key="1">
    <citation type="submission" date="2023-06" db="EMBL/GenBank/DDBJ databases">
        <title>Egi l300058.</title>
        <authorList>
            <person name="Gao L."/>
            <person name="Fang B.-Z."/>
            <person name="Li W.-J."/>
        </authorList>
    </citation>
    <scope>NUCLEOTIDE SEQUENCE</scope>
    <source>
        <strain evidence="9">EGI L300058</strain>
    </source>
</reference>
<dbReference type="InterPro" id="IPR025110">
    <property type="entry name" value="AMP-bd_C"/>
</dbReference>
<proteinExistence type="predicted"/>
<keyword evidence="3" id="KW-0436">Ligase</keyword>
<evidence type="ECO:0000256" key="4">
    <source>
        <dbReference type="ARBA" id="ARBA00026121"/>
    </source>
</evidence>
<dbReference type="Pfam" id="PF00501">
    <property type="entry name" value="AMP-binding"/>
    <property type="match status" value="1"/>
</dbReference>
<dbReference type="InterPro" id="IPR042099">
    <property type="entry name" value="ANL_N_sf"/>
</dbReference>
<dbReference type="PANTHER" id="PTHR43767">
    <property type="entry name" value="LONG-CHAIN-FATTY-ACID--COA LIGASE"/>
    <property type="match status" value="1"/>
</dbReference>
<dbReference type="InterPro" id="IPR045851">
    <property type="entry name" value="AMP-bd_C_sf"/>
</dbReference>
<dbReference type="Pfam" id="PF13193">
    <property type="entry name" value="AMP-binding_C"/>
    <property type="match status" value="1"/>
</dbReference>
<dbReference type="InterPro" id="IPR000873">
    <property type="entry name" value="AMP-dep_synth/lig_dom"/>
</dbReference>
<sequence>MNDTTLPSHDPVGDADRPWFAFYPDSVSRTIDPPVERSLGEMAAHTAQRYGDRTAFSNLGGTLSFTEVDEIATRIASYLQNELGLRKGDRIVLQMPNLMQYPVALYGALRAGLVVVNANPLYTAHELAAVVKDAEPRAIIVLANFADKVEKVLPGSTIEHVIVTQAGDMLHQPKRAIVNLVAKRVKKMVPEYSLPTAIDFRALLTGDPVEFTDPGVEHSDVAFLQYTGGTTGGTKAAVLTHWNLLNNQEQFIGQIRVVLEEGNTSVIAALPLYHVFALTVNCIGFFRFGGHNVLITNPRDTAAFIKTLDAEKPDCLVLVSTLAGALMERPEFSKLDLSNVKVSVAGGMALRSAVGKRWRELTDSEIIEGYGLTEASPVVSVNPTHLPPRVGTIGVPLPSTDVRILAEDGTDAPLGEPGELAVKGPQVMQGYWRQPEASAEVLTDDGWLLTGDIATMDEDGYLRIVDRKKEIILVSGFNVYPGDLEDAAMLHPKVLEAGAIPIEDEHAGEVPKLFVVRRDDSLTEAELMAFLKEELTGYKRPREIEFLDELPKTNVGKVLRRGLREIEAAKAK</sequence>
<organism evidence="9 10">
    <name type="scientific">Demequina muriae</name>
    <dbReference type="NCBI Taxonomy" id="3051664"/>
    <lineage>
        <taxon>Bacteria</taxon>
        <taxon>Bacillati</taxon>
        <taxon>Actinomycetota</taxon>
        <taxon>Actinomycetes</taxon>
        <taxon>Micrococcales</taxon>
        <taxon>Demequinaceae</taxon>
        <taxon>Demequina</taxon>
    </lineage>
</organism>
<feature type="domain" description="AMP-dependent synthetase/ligase" evidence="7">
    <location>
        <begin position="45"/>
        <end position="432"/>
    </location>
</feature>